<dbReference type="RefSeq" id="WP_078981345.1">
    <property type="nucleotide sequence ID" value="NZ_MWQN01000003.1"/>
</dbReference>
<comment type="caution">
    <text evidence="2">The sequence shown here is derived from an EMBL/GenBank/DDBJ whole genome shotgun (WGS) entry which is preliminary data.</text>
</comment>
<organism evidence="2 3">
    <name type="scientific">Embleya scabrispora</name>
    <dbReference type="NCBI Taxonomy" id="159449"/>
    <lineage>
        <taxon>Bacteria</taxon>
        <taxon>Bacillati</taxon>
        <taxon>Actinomycetota</taxon>
        <taxon>Actinomycetes</taxon>
        <taxon>Kitasatosporales</taxon>
        <taxon>Streptomycetaceae</taxon>
        <taxon>Embleya</taxon>
    </lineage>
</organism>
<feature type="transmembrane region" description="Helical" evidence="1">
    <location>
        <begin position="187"/>
        <end position="207"/>
    </location>
</feature>
<reference evidence="2 3" key="1">
    <citation type="submission" date="2017-03" db="EMBL/GenBank/DDBJ databases">
        <title>Draft genome sequence of Streptomyces scabrisporus NF3, endophyte isolated from Amphipterygium adstringens.</title>
        <authorList>
            <person name="Vazquez M."/>
            <person name="Ceapa C.D."/>
            <person name="Rodriguez Luna D."/>
            <person name="Sanchez Esquivel S."/>
        </authorList>
    </citation>
    <scope>NUCLEOTIDE SEQUENCE [LARGE SCALE GENOMIC DNA]</scope>
    <source>
        <strain evidence="2 3">NF3</strain>
    </source>
</reference>
<feature type="transmembrane region" description="Helical" evidence="1">
    <location>
        <begin position="434"/>
        <end position="451"/>
    </location>
</feature>
<dbReference type="EMBL" id="MWQN01000003">
    <property type="protein sequence ID" value="OPC78251.1"/>
    <property type="molecule type" value="Genomic_DNA"/>
</dbReference>
<feature type="transmembrane region" description="Helical" evidence="1">
    <location>
        <begin position="33"/>
        <end position="55"/>
    </location>
</feature>
<dbReference type="STRING" id="159449.B4N89_39420"/>
<feature type="transmembrane region" description="Helical" evidence="1">
    <location>
        <begin position="298"/>
        <end position="316"/>
    </location>
</feature>
<accession>A0A1T3NNP0</accession>
<protein>
    <recommendedName>
        <fullName evidence="4">Glycosyltransferase RgtA/B/C/D-like domain-containing protein</fullName>
    </recommendedName>
</protein>
<sequence length="564" mass="60735">MNAAALVIALVATLAGCGHLACASGMRRAVDVVLLWLLLTTAQLSALTLLVGALLRRLHALPLFVAALVVAAAEIAATRRARVDGERRRGRDLVRALAPRARRSWRHPAVVVVAVLVGAQYCWRGALAVFLGPLDYDGLWYHLPGPAIWLQQGYVGHTPQVLWADVYPQGQELLTGFTGAFLGDTRLGWASGLPFLALGAVATAGIARTAGARRAHATLAGLGILAVPAVFVQASTTYVDFGTTATALAALHLTLGLRSTVAAATTRGVDPLRALRRQVSWIGIALGVAVGVKSSNLLTAAMVGVLVVVRTGYVLADVRRAAPPRGRGAGPRADAAALVRVALSNVALLGLFMSALGGYWYLRTWVRYGNPFYPFSMFGFPGRGTVDELIIRTTVSPLVIGEGKVRATWHSWLLDRERFAYTYDQQPGGFGLQWIYLLLPVLVGGLVLFGVRRRFDLLWGLVLPVIVWGIASPAPWWARYQMIVPALGCVGLAVVLTALAERSDRVRGGGWRCRWHCGGWWRGCSRRCSWGPRRCPCGGRRSRPTPGRGTASGRIGRMCGRRWS</sequence>
<keyword evidence="1" id="KW-0812">Transmembrane</keyword>
<feature type="transmembrane region" description="Helical" evidence="1">
    <location>
        <begin position="219"/>
        <end position="239"/>
    </location>
</feature>
<name>A0A1T3NNP0_9ACTN</name>
<keyword evidence="1" id="KW-0472">Membrane</keyword>
<dbReference type="OrthoDB" id="5173339at2"/>
<feature type="transmembrane region" description="Helical" evidence="1">
    <location>
        <begin position="109"/>
        <end position="131"/>
    </location>
</feature>
<dbReference type="Proteomes" id="UP000190037">
    <property type="component" value="Unassembled WGS sequence"/>
</dbReference>
<evidence type="ECO:0000313" key="2">
    <source>
        <dbReference type="EMBL" id="OPC78251.1"/>
    </source>
</evidence>
<evidence type="ECO:0008006" key="4">
    <source>
        <dbReference type="Google" id="ProtNLM"/>
    </source>
</evidence>
<feature type="transmembrane region" description="Helical" evidence="1">
    <location>
        <begin position="458"/>
        <end position="476"/>
    </location>
</feature>
<keyword evidence="3" id="KW-1185">Reference proteome</keyword>
<dbReference type="AlphaFoldDB" id="A0A1T3NNP0"/>
<keyword evidence="1" id="KW-1133">Transmembrane helix</keyword>
<evidence type="ECO:0000256" key="1">
    <source>
        <dbReference type="SAM" id="Phobius"/>
    </source>
</evidence>
<feature type="transmembrane region" description="Helical" evidence="1">
    <location>
        <begin position="482"/>
        <end position="500"/>
    </location>
</feature>
<evidence type="ECO:0000313" key="3">
    <source>
        <dbReference type="Proteomes" id="UP000190037"/>
    </source>
</evidence>
<feature type="transmembrane region" description="Helical" evidence="1">
    <location>
        <begin position="337"/>
        <end position="362"/>
    </location>
</feature>
<proteinExistence type="predicted"/>
<gene>
    <name evidence="2" type="ORF">B4N89_39420</name>
</gene>